<evidence type="ECO:0000313" key="3">
    <source>
        <dbReference type="EMBL" id="OGY45639.1"/>
    </source>
</evidence>
<evidence type="ECO:0000259" key="2">
    <source>
        <dbReference type="PROSITE" id="PS50164"/>
    </source>
</evidence>
<comment type="similarity">
    <text evidence="1">Belongs to the UPF0213 family.</text>
</comment>
<proteinExistence type="inferred from homology"/>
<protein>
    <recommendedName>
        <fullName evidence="2">GIY-YIG domain-containing protein</fullName>
    </recommendedName>
</protein>
<dbReference type="AlphaFoldDB" id="A0A1G1XZX9"/>
<dbReference type="Proteomes" id="UP000178240">
    <property type="component" value="Unassembled WGS sequence"/>
</dbReference>
<feature type="domain" description="GIY-YIG" evidence="2">
    <location>
        <begin position="1"/>
        <end position="76"/>
    </location>
</feature>
<dbReference type="PROSITE" id="PS50164">
    <property type="entry name" value="GIY_YIG"/>
    <property type="match status" value="1"/>
</dbReference>
<dbReference type="CDD" id="cd10456">
    <property type="entry name" value="GIY-YIG_UPF0213"/>
    <property type="match status" value="1"/>
</dbReference>
<comment type="caution">
    <text evidence="3">The sequence shown here is derived from an EMBL/GenBank/DDBJ whole genome shotgun (WGS) entry which is preliminary data.</text>
</comment>
<evidence type="ECO:0000313" key="4">
    <source>
        <dbReference type="Proteomes" id="UP000178240"/>
    </source>
</evidence>
<organism evidence="3 4">
    <name type="scientific">Candidatus Buchananbacteria bacterium RIFCSPHIGHO2_01_FULL_44_11</name>
    <dbReference type="NCBI Taxonomy" id="1797535"/>
    <lineage>
        <taxon>Bacteria</taxon>
        <taxon>Candidatus Buchananiibacteriota</taxon>
    </lineage>
</organism>
<accession>A0A1G1XZX9</accession>
<dbReference type="Pfam" id="PF01541">
    <property type="entry name" value="GIY-YIG"/>
    <property type="match status" value="1"/>
</dbReference>
<name>A0A1G1XZX9_9BACT</name>
<sequence>MAYLYILKTSKNTYYVGSTNDIEQRLSYHQSGKVKSTKDKLPVTLVFKEYYKTKAEAQLKEYKLKRWKSKRMLEGVIKQGPIVQNP</sequence>
<dbReference type="PANTHER" id="PTHR34477:SF1">
    <property type="entry name" value="UPF0213 PROTEIN YHBQ"/>
    <property type="match status" value="1"/>
</dbReference>
<dbReference type="PANTHER" id="PTHR34477">
    <property type="entry name" value="UPF0213 PROTEIN YHBQ"/>
    <property type="match status" value="1"/>
</dbReference>
<dbReference type="InterPro" id="IPR050190">
    <property type="entry name" value="UPF0213_domain"/>
</dbReference>
<dbReference type="InterPro" id="IPR035901">
    <property type="entry name" value="GIY-YIG_endonuc_sf"/>
</dbReference>
<evidence type="ECO:0000256" key="1">
    <source>
        <dbReference type="ARBA" id="ARBA00007435"/>
    </source>
</evidence>
<dbReference type="InterPro" id="IPR000305">
    <property type="entry name" value="GIY-YIG_endonuc"/>
</dbReference>
<gene>
    <name evidence="3" type="ORF">A2744_03050</name>
</gene>
<dbReference type="SUPFAM" id="SSF82771">
    <property type="entry name" value="GIY-YIG endonuclease"/>
    <property type="match status" value="1"/>
</dbReference>
<reference evidence="3 4" key="1">
    <citation type="journal article" date="2016" name="Nat. Commun.">
        <title>Thousands of microbial genomes shed light on interconnected biogeochemical processes in an aquifer system.</title>
        <authorList>
            <person name="Anantharaman K."/>
            <person name="Brown C.T."/>
            <person name="Hug L.A."/>
            <person name="Sharon I."/>
            <person name="Castelle C.J."/>
            <person name="Probst A.J."/>
            <person name="Thomas B.C."/>
            <person name="Singh A."/>
            <person name="Wilkins M.J."/>
            <person name="Karaoz U."/>
            <person name="Brodie E.L."/>
            <person name="Williams K.H."/>
            <person name="Hubbard S.S."/>
            <person name="Banfield J.F."/>
        </authorList>
    </citation>
    <scope>NUCLEOTIDE SEQUENCE [LARGE SCALE GENOMIC DNA]</scope>
</reference>
<dbReference type="Gene3D" id="3.40.1440.10">
    <property type="entry name" value="GIY-YIG endonuclease"/>
    <property type="match status" value="1"/>
</dbReference>
<dbReference type="EMBL" id="MHIE01000016">
    <property type="protein sequence ID" value="OGY45639.1"/>
    <property type="molecule type" value="Genomic_DNA"/>
</dbReference>